<gene>
    <name evidence="1" type="ORF">PG993_006151</name>
</gene>
<reference evidence="1 2" key="1">
    <citation type="submission" date="2023-01" db="EMBL/GenBank/DDBJ databases">
        <title>Analysis of 21 Apiospora genomes using comparative genomics revels a genus with tremendous synthesis potential of carbohydrate active enzymes and secondary metabolites.</title>
        <authorList>
            <person name="Sorensen T."/>
        </authorList>
    </citation>
    <scope>NUCLEOTIDE SEQUENCE [LARGE SCALE GENOMIC DNA]</scope>
    <source>
        <strain evidence="1 2">CBS 33761</strain>
    </source>
</reference>
<protein>
    <submittedName>
        <fullName evidence="1">Uncharacterized protein</fullName>
    </submittedName>
</protein>
<keyword evidence="2" id="KW-1185">Reference proteome</keyword>
<name>A0ABR1T7D2_9PEZI</name>
<organism evidence="1 2">
    <name type="scientific">Apiospora rasikravindrae</name>
    <dbReference type="NCBI Taxonomy" id="990691"/>
    <lineage>
        <taxon>Eukaryota</taxon>
        <taxon>Fungi</taxon>
        <taxon>Dikarya</taxon>
        <taxon>Ascomycota</taxon>
        <taxon>Pezizomycotina</taxon>
        <taxon>Sordariomycetes</taxon>
        <taxon>Xylariomycetidae</taxon>
        <taxon>Amphisphaeriales</taxon>
        <taxon>Apiosporaceae</taxon>
        <taxon>Apiospora</taxon>
    </lineage>
</organism>
<accession>A0ABR1T7D2</accession>
<dbReference type="Proteomes" id="UP001444661">
    <property type="component" value="Unassembled WGS sequence"/>
</dbReference>
<proteinExistence type="predicted"/>
<evidence type="ECO:0000313" key="2">
    <source>
        <dbReference type="Proteomes" id="UP001444661"/>
    </source>
</evidence>
<comment type="caution">
    <text evidence="1">The sequence shown here is derived from an EMBL/GenBank/DDBJ whole genome shotgun (WGS) entry which is preliminary data.</text>
</comment>
<sequence length="699" mass="78083">MANSAYLHKKEELDKFFEDAFAGNKPSAAYLAAHETGQSTWMLGYVADLATSSNAGPVVYVSQHQGEAELEYQRRASIGGENNYGDERIEFLLGSKNAEPYSTGQVVFCDYTNVPWGSLVGRYVMIVDVELYCTTAGELFFCSLLEECRDSVRRGNKDDTNSSSSSSDGSVPTVLCVAARVSKRTTDALGRWIPDGVTVIEVPDNRKPLEPEIIPDNEYEQTVLGILGGHRHRQDPGLAVLLSNEGLFEEAATSKCPGMMLHTGSLLGKTLLDLGIQNSGVAVFRQELGFVAECPQLSLLISRQQRKMWTYHTGTSILRLEQRSLGFWGIRKEEDWIRKTQQGPDKTRYLVGGRREQDGKLKDSAGPDDVDPLGPAYEGDLLITLLQLTDKWAGLHMSEWPVRPIPDLEMAAEGLRRLSMMGCIYQPEVGSVGLTQQGVGVLEFNERLTARSHFPVPRVRRVLVLMALFVELLENQDSPLVWIQDPGLGGAEQFRDNFTLGTGQRLFHHGWLWMALGYFVWQYKTLGVAAETPAKEISHHFGIHANVPVATNVLEGYRSLASVDYLADLDCPDLRDGTDLTDPEVVEVQSAFIDALHNKCVMVRNCPAAERTHAVDILSWRDVSINFDHETMQAMQLRQDNKDHGGFVALYHKVEVPDKPADPLHVQYLTHVPRDLCLRLGHKNEQEFPWCCQTIYPLH</sequence>
<dbReference type="EMBL" id="JAQQWK010000005">
    <property type="protein sequence ID" value="KAK8041628.1"/>
    <property type="molecule type" value="Genomic_DNA"/>
</dbReference>
<evidence type="ECO:0000313" key="1">
    <source>
        <dbReference type="EMBL" id="KAK8041628.1"/>
    </source>
</evidence>